<dbReference type="AlphaFoldDB" id="A0A067KGM2"/>
<feature type="region of interest" description="Disordered" evidence="1">
    <location>
        <begin position="54"/>
        <end position="93"/>
    </location>
</feature>
<feature type="compositionally biased region" description="Basic and acidic residues" evidence="1">
    <location>
        <begin position="59"/>
        <end position="68"/>
    </location>
</feature>
<organism evidence="2 3">
    <name type="scientific">Jatropha curcas</name>
    <name type="common">Barbados nut</name>
    <dbReference type="NCBI Taxonomy" id="180498"/>
    <lineage>
        <taxon>Eukaryota</taxon>
        <taxon>Viridiplantae</taxon>
        <taxon>Streptophyta</taxon>
        <taxon>Embryophyta</taxon>
        <taxon>Tracheophyta</taxon>
        <taxon>Spermatophyta</taxon>
        <taxon>Magnoliopsida</taxon>
        <taxon>eudicotyledons</taxon>
        <taxon>Gunneridae</taxon>
        <taxon>Pentapetalae</taxon>
        <taxon>rosids</taxon>
        <taxon>fabids</taxon>
        <taxon>Malpighiales</taxon>
        <taxon>Euphorbiaceae</taxon>
        <taxon>Crotonoideae</taxon>
        <taxon>Jatropheae</taxon>
        <taxon>Jatropha</taxon>
    </lineage>
</organism>
<protein>
    <submittedName>
        <fullName evidence="2">Uncharacterized protein</fullName>
    </submittedName>
</protein>
<dbReference type="EMBL" id="KK914488">
    <property type="protein sequence ID" value="KDP35381.1"/>
    <property type="molecule type" value="Genomic_DNA"/>
</dbReference>
<name>A0A067KGM2_JATCU</name>
<sequence>MERKLKGLHDQEATIADDLVKTCLSLRANILSELKTRNPEADWSWVNEIYTDEVEEDEKDKGAKETRGDTLLQSLSVEDLPSQSEGNEVAADIHAISAKGQNISIGSP</sequence>
<accession>A0A067KGM2</accession>
<dbReference type="Proteomes" id="UP000027138">
    <property type="component" value="Unassembled WGS sequence"/>
</dbReference>
<evidence type="ECO:0000256" key="1">
    <source>
        <dbReference type="SAM" id="MobiDB-lite"/>
    </source>
</evidence>
<gene>
    <name evidence="2" type="ORF">JCGZ_10365</name>
</gene>
<proteinExistence type="predicted"/>
<reference evidence="2 3" key="1">
    <citation type="journal article" date="2014" name="PLoS ONE">
        <title>Global Analysis of Gene Expression Profiles in Physic Nut (Jatropha curcas L.) Seedlings Exposed to Salt Stress.</title>
        <authorList>
            <person name="Zhang L."/>
            <person name="Zhang C."/>
            <person name="Wu P."/>
            <person name="Chen Y."/>
            <person name="Li M."/>
            <person name="Jiang H."/>
            <person name="Wu G."/>
        </authorList>
    </citation>
    <scope>NUCLEOTIDE SEQUENCE [LARGE SCALE GENOMIC DNA]</scope>
    <source>
        <strain evidence="3">cv. GZQX0401</strain>
        <tissue evidence="2">Young leaves</tissue>
    </source>
</reference>
<evidence type="ECO:0000313" key="2">
    <source>
        <dbReference type="EMBL" id="KDP35381.1"/>
    </source>
</evidence>
<evidence type="ECO:0000313" key="3">
    <source>
        <dbReference type="Proteomes" id="UP000027138"/>
    </source>
</evidence>
<keyword evidence="3" id="KW-1185">Reference proteome</keyword>
<feature type="compositionally biased region" description="Polar residues" evidence="1">
    <location>
        <begin position="71"/>
        <end position="86"/>
    </location>
</feature>